<gene>
    <name evidence="3" type="ORF">GORHZ_154_00080</name>
</gene>
<dbReference type="Proteomes" id="UP000008363">
    <property type="component" value="Unassembled WGS sequence"/>
</dbReference>
<dbReference type="PANTHER" id="PTHR36151">
    <property type="entry name" value="BLR2777 PROTEIN"/>
    <property type="match status" value="1"/>
</dbReference>
<evidence type="ECO:0000256" key="1">
    <source>
        <dbReference type="SAM" id="MobiDB-lite"/>
    </source>
</evidence>
<dbReference type="EMBL" id="BAHC01000154">
    <property type="protein sequence ID" value="GAB91919.1"/>
    <property type="molecule type" value="Genomic_DNA"/>
</dbReference>
<dbReference type="AlphaFoldDB" id="K6WZD9"/>
<dbReference type="PANTHER" id="PTHR36151:SF3">
    <property type="entry name" value="ER-BOUND OXYGENASE MPAB_MPAB'_RUBBER OXYGENASE CATALYTIC DOMAIN-CONTAINING PROTEIN"/>
    <property type="match status" value="1"/>
</dbReference>
<comment type="caution">
    <text evidence="3">The sequence shown here is derived from an EMBL/GenBank/DDBJ whole genome shotgun (WGS) entry which is preliminary data.</text>
</comment>
<dbReference type="STRING" id="1108045.GORHZ_154_00080"/>
<dbReference type="Pfam" id="PF09995">
    <property type="entry name" value="MPAB_Lcp_cat"/>
    <property type="match status" value="1"/>
</dbReference>
<sequence length="318" mass="36609">MGGGRMTSGAATKRTHSRYLPDLDTTRPRLTTAETRIPINIPQRRPNDPLHKTVIQDAFEWWAGAGSAANVAMQLGWPEVAYGVMESKVESGSLMKHPWKRLRTTEQYLAVALLGTDEERIAFREAVNSAHRHVRSTESSPVKYNAFNRELQLWVAACLYVGFEDTNMLLHGPMDDEQAEQFYQGARPLATTLQVPAEMWPATRKDFDHYWNIACDRISYDETQKQFITELIDLRMITPVLGISLRGLLRFLTIGSLPPLFRERLDLPWRPIDQRRFDNLFLFVGFVNRFLPAPLRVGPFWLMMGDLRRRIRKGKPLI</sequence>
<name>K6WZD9_9ACTN</name>
<proteinExistence type="predicted"/>
<evidence type="ECO:0000313" key="3">
    <source>
        <dbReference type="EMBL" id="GAB91919.1"/>
    </source>
</evidence>
<keyword evidence="4" id="KW-1185">Reference proteome</keyword>
<dbReference type="eggNOG" id="COG3662">
    <property type="taxonomic scope" value="Bacteria"/>
</dbReference>
<organism evidence="3 4">
    <name type="scientific">Gordonia rhizosphera NBRC 16068</name>
    <dbReference type="NCBI Taxonomy" id="1108045"/>
    <lineage>
        <taxon>Bacteria</taxon>
        <taxon>Bacillati</taxon>
        <taxon>Actinomycetota</taxon>
        <taxon>Actinomycetes</taxon>
        <taxon>Mycobacteriales</taxon>
        <taxon>Gordoniaceae</taxon>
        <taxon>Gordonia</taxon>
    </lineage>
</organism>
<dbReference type="GO" id="GO:0016491">
    <property type="term" value="F:oxidoreductase activity"/>
    <property type="evidence" value="ECO:0007669"/>
    <property type="project" value="InterPro"/>
</dbReference>
<reference evidence="3 4" key="1">
    <citation type="submission" date="2012-08" db="EMBL/GenBank/DDBJ databases">
        <title>Whole genome shotgun sequence of Gordonia rhizosphera NBRC 16068.</title>
        <authorList>
            <person name="Takarada H."/>
            <person name="Isaki S."/>
            <person name="Hosoyama A."/>
            <person name="Tsuchikane K."/>
            <person name="Katsumata H."/>
            <person name="Baba S."/>
            <person name="Ohji S."/>
            <person name="Yamazaki S."/>
            <person name="Fujita N."/>
        </authorList>
    </citation>
    <scope>NUCLEOTIDE SEQUENCE [LARGE SCALE GENOMIC DNA]</scope>
    <source>
        <strain evidence="3 4">NBRC 16068</strain>
    </source>
</reference>
<evidence type="ECO:0000313" key="4">
    <source>
        <dbReference type="Proteomes" id="UP000008363"/>
    </source>
</evidence>
<feature type="domain" description="ER-bound oxygenase mpaB/mpaB'/Rubber oxygenase catalytic" evidence="2">
    <location>
        <begin position="63"/>
        <end position="284"/>
    </location>
</feature>
<protein>
    <recommendedName>
        <fullName evidence="2">ER-bound oxygenase mpaB/mpaB'/Rubber oxygenase catalytic domain-containing protein</fullName>
    </recommendedName>
</protein>
<dbReference type="InterPro" id="IPR018713">
    <property type="entry name" value="MPAB/Lcp_cat_dom"/>
</dbReference>
<accession>K6WZD9</accession>
<feature type="region of interest" description="Disordered" evidence="1">
    <location>
        <begin position="1"/>
        <end position="33"/>
    </location>
</feature>
<evidence type="ECO:0000259" key="2">
    <source>
        <dbReference type="Pfam" id="PF09995"/>
    </source>
</evidence>